<accession>A0A4R8DP44</accession>
<evidence type="ECO:0000313" key="4">
    <source>
        <dbReference type="Proteomes" id="UP000294498"/>
    </source>
</evidence>
<feature type="domain" description="Glycosyltransferase 2-like" evidence="2">
    <location>
        <begin position="5"/>
        <end position="146"/>
    </location>
</feature>
<evidence type="ECO:0000313" key="3">
    <source>
        <dbReference type="EMBL" id="TDW99841.1"/>
    </source>
</evidence>
<sequence>MEKLSVVIITFNEEDNIRRCIDSVGSVADEVVILDSLSTDKTVAIAGEMGAVIYQQAFAGYTAQKNKALDLASFPLVLSLDADEVIDERLAASIRDVKAGARAAGYTMNRCTNYCGKFIRHGSWYPDRKLRLFDKNKARWAGLNIHENVELLEPGKTEHLEGDILHYSYNALEEHITQNNKFSTLSAEAYMAEGKKAGWGKMLFNPAWAFFQGYVLRAGFLDGFHGLVIAANVAHLTFMKYYKLYALNKGIPVKPS</sequence>
<protein>
    <submittedName>
        <fullName evidence="3">Glycosyltransferase involved in cell wall biosynthesis</fullName>
    </submittedName>
</protein>
<reference evidence="3 4" key="1">
    <citation type="submission" date="2019-03" db="EMBL/GenBank/DDBJ databases">
        <title>Genomic Encyclopedia of Type Strains, Phase IV (KMG-IV): sequencing the most valuable type-strain genomes for metagenomic binning, comparative biology and taxonomic classification.</title>
        <authorList>
            <person name="Goeker M."/>
        </authorList>
    </citation>
    <scope>NUCLEOTIDE SEQUENCE [LARGE SCALE GENOMIC DNA]</scope>
    <source>
        <strain evidence="3 4">DSM 100059</strain>
    </source>
</reference>
<comment type="caution">
    <text evidence="3">The sequence shown here is derived from an EMBL/GenBank/DDBJ whole genome shotgun (WGS) entry which is preliminary data.</text>
</comment>
<evidence type="ECO:0000256" key="1">
    <source>
        <dbReference type="ARBA" id="ARBA00038494"/>
    </source>
</evidence>
<dbReference type="PANTHER" id="PTHR43630">
    <property type="entry name" value="POLY-BETA-1,6-N-ACETYL-D-GLUCOSAMINE SYNTHASE"/>
    <property type="match status" value="1"/>
</dbReference>
<keyword evidence="3" id="KW-0808">Transferase</keyword>
<dbReference type="InterPro" id="IPR029044">
    <property type="entry name" value="Nucleotide-diphossugar_trans"/>
</dbReference>
<comment type="similarity">
    <text evidence="1">Belongs to the glycosyltransferase 2 family. WaaE/KdtX subfamily.</text>
</comment>
<dbReference type="EMBL" id="SODV01000001">
    <property type="protein sequence ID" value="TDW99841.1"/>
    <property type="molecule type" value="Genomic_DNA"/>
</dbReference>
<dbReference type="Pfam" id="PF00535">
    <property type="entry name" value="Glycos_transf_2"/>
    <property type="match status" value="1"/>
</dbReference>
<dbReference type="Gene3D" id="3.90.550.10">
    <property type="entry name" value="Spore Coat Polysaccharide Biosynthesis Protein SpsA, Chain A"/>
    <property type="match status" value="1"/>
</dbReference>
<keyword evidence="4" id="KW-1185">Reference proteome</keyword>
<dbReference type="CDD" id="cd02511">
    <property type="entry name" value="Beta4Glucosyltransferase"/>
    <property type="match status" value="1"/>
</dbReference>
<dbReference type="Proteomes" id="UP000294498">
    <property type="component" value="Unassembled WGS sequence"/>
</dbReference>
<dbReference type="AlphaFoldDB" id="A0A4R8DP44"/>
<proteinExistence type="inferred from homology"/>
<dbReference type="GO" id="GO:0016740">
    <property type="term" value="F:transferase activity"/>
    <property type="evidence" value="ECO:0007669"/>
    <property type="project" value="UniProtKB-KW"/>
</dbReference>
<name>A0A4R8DP44_9BACT</name>
<gene>
    <name evidence="3" type="ORF">EDB95_0855</name>
</gene>
<dbReference type="SUPFAM" id="SSF53448">
    <property type="entry name" value="Nucleotide-diphospho-sugar transferases"/>
    <property type="match status" value="1"/>
</dbReference>
<dbReference type="RefSeq" id="WP_133990883.1">
    <property type="nucleotide sequence ID" value="NZ_SODV01000001.1"/>
</dbReference>
<evidence type="ECO:0000259" key="2">
    <source>
        <dbReference type="Pfam" id="PF00535"/>
    </source>
</evidence>
<dbReference type="PANTHER" id="PTHR43630:SF2">
    <property type="entry name" value="GLYCOSYLTRANSFERASE"/>
    <property type="match status" value="1"/>
</dbReference>
<dbReference type="OrthoDB" id="9815923at2"/>
<organism evidence="3 4">
    <name type="scientific">Dinghuibacter silviterrae</name>
    <dbReference type="NCBI Taxonomy" id="1539049"/>
    <lineage>
        <taxon>Bacteria</taxon>
        <taxon>Pseudomonadati</taxon>
        <taxon>Bacteroidota</taxon>
        <taxon>Chitinophagia</taxon>
        <taxon>Chitinophagales</taxon>
        <taxon>Chitinophagaceae</taxon>
        <taxon>Dinghuibacter</taxon>
    </lineage>
</organism>
<dbReference type="InterPro" id="IPR001173">
    <property type="entry name" value="Glyco_trans_2-like"/>
</dbReference>